<dbReference type="Proteomes" id="UP000792457">
    <property type="component" value="Unassembled WGS sequence"/>
</dbReference>
<dbReference type="InterPro" id="IPR029526">
    <property type="entry name" value="PGBD"/>
</dbReference>
<evidence type="ECO:0000256" key="1">
    <source>
        <dbReference type="SAM" id="MobiDB-lite"/>
    </source>
</evidence>
<reference evidence="3" key="2">
    <citation type="submission" date="2017-10" db="EMBL/GenBank/DDBJ databases">
        <title>Ladona fulva Genome sequencing and assembly.</title>
        <authorList>
            <person name="Murali S."/>
            <person name="Richards S."/>
            <person name="Bandaranaike D."/>
            <person name="Bellair M."/>
            <person name="Blankenburg K."/>
            <person name="Chao H."/>
            <person name="Dinh H."/>
            <person name="Doddapaneni H."/>
            <person name="Dugan-Rocha S."/>
            <person name="Elkadiri S."/>
            <person name="Gnanaolivu R."/>
            <person name="Hernandez B."/>
            <person name="Skinner E."/>
            <person name="Javaid M."/>
            <person name="Lee S."/>
            <person name="Li M."/>
            <person name="Ming W."/>
            <person name="Munidasa M."/>
            <person name="Muniz J."/>
            <person name="Nguyen L."/>
            <person name="Hughes D."/>
            <person name="Osuji N."/>
            <person name="Pu L.-L."/>
            <person name="Puazo M."/>
            <person name="Qu C."/>
            <person name="Quiroz J."/>
            <person name="Raj R."/>
            <person name="Weissenberger G."/>
            <person name="Xin Y."/>
            <person name="Zou X."/>
            <person name="Han Y."/>
            <person name="Worley K."/>
            <person name="Muzny D."/>
            <person name="Gibbs R."/>
        </authorList>
    </citation>
    <scope>NUCLEOTIDE SEQUENCE</scope>
    <source>
        <strain evidence="3">Sampled in the wild</strain>
    </source>
</reference>
<feature type="compositionally biased region" description="Basic and acidic residues" evidence="1">
    <location>
        <begin position="1"/>
        <end position="13"/>
    </location>
</feature>
<keyword evidence="4" id="KW-1185">Reference proteome</keyword>
<feature type="region of interest" description="Disordered" evidence="1">
    <location>
        <begin position="357"/>
        <end position="379"/>
    </location>
</feature>
<feature type="domain" description="PiggyBac transposable element-derived protein" evidence="2">
    <location>
        <begin position="90"/>
        <end position="256"/>
    </location>
</feature>
<evidence type="ECO:0000313" key="4">
    <source>
        <dbReference type="Proteomes" id="UP000792457"/>
    </source>
</evidence>
<evidence type="ECO:0000259" key="2">
    <source>
        <dbReference type="Pfam" id="PF13843"/>
    </source>
</evidence>
<proteinExistence type="predicted"/>
<dbReference type="PANTHER" id="PTHR46599:SF3">
    <property type="entry name" value="PIGGYBAC TRANSPOSABLE ELEMENT-DERIVED PROTEIN 4"/>
    <property type="match status" value="1"/>
</dbReference>
<dbReference type="AlphaFoldDB" id="A0A8K0KFM2"/>
<comment type="caution">
    <text evidence="3">The sequence shown here is derived from an EMBL/GenBank/DDBJ whole genome shotgun (WGS) entry which is preliminary data.</text>
</comment>
<name>A0A8K0KFM2_LADFU</name>
<feature type="compositionally biased region" description="Low complexity" evidence="1">
    <location>
        <begin position="23"/>
        <end position="35"/>
    </location>
</feature>
<protein>
    <recommendedName>
        <fullName evidence="2">PiggyBac transposable element-derived protein domain-containing protein</fullName>
    </recommendedName>
</protein>
<reference evidence="3" key="1">
    <citation type="submission" date="2013-04" db="EMBL/GenBank/DDBJ databases">
        <authorList>
            <person name="Qu J."/>
            <person name="Murali S.C."/>
            <person name="Bandaranaike D."/>
            <person name="Bellair M."/>
            <person name="Blankenburg K."/>
            <person name="Chao H."/>
            <person name="Dinh H."/>
            <person name="Doddapaneni H."/>
            <person name="Downs B."/>
            <person name="Dugan-Rocha S."/>
            <person name="Elkadiri S."/>
            <person name="Gnanaolivu R.D."/>
            <person name="Hernandez B."/>
            <person name="Javaid M."/>
            <person name="Jayaseelan J.C."/>
            <person name="Lee S."/>
            <person name="Li M."/>
            <person name="Ming W."/>
            <person name="Munidasa M."/>
            <person name="Muniz J."/>
            <person name="Nguyen L."/>
            <person name="Ongeri F."/>
            <person name="Osuji N."/>
            <person name="Pu L.-L."/>
            <person name="Puazo M."/>
            <person name="Qu C."/>
            <person name="Quiroz J."/>
            <person name="Raj R."/>
            <person name="Weissenberger G."/>
            <person name="Xin Y."/>
            <person name="Zou X."/>
            <person name="Han Y."/>
            <person name="Richards S."/>
            <person name="Worley K."/>
            <person name="Muzny D."/>
            <person name="Gibbs R."/>
        </authorList>
    </citation>
    <scope>NUCLEOTIDE SEQUENCE</scope>
    <source>
        <strain evidence="3">Sampled in the wild</strain>
    </source>
</reference>
<dbReference type="EMBL" id="KZ308710">
    <property type="protein sequence ID" value="KAG8233324.1"/>
    <property type="molecule type" value="Genomic_DNA"/>
</dbReference>
<evidence type="ECO:0000313" key="3">
    <source>
        <dbReference type="EMBL" id="KAG8233324.1"/>
    </source>
</evidence>
<feature type="compositionally biased region" description="Basic and acidic residues" evidence="1">
    <location>
        <begin position="362"/>
        <end position="371"/>
    </location>
</feature>
<sequence length="379" mass="43703">MAGFDAMHHHQDMDTDSDSDLQESLSNSETTLSEISSEENTTDDEAALLGSRIWCKVRISGHITPAPPRFPFTSVPSINVKLDSDGDILQYFNTFFDDPLVDMITEQTNLYAEQYQGKSRCNQWHPTTNEEMRIFFAVNILQCVVCKPEQKFFWTKRPILETPFFSKMMSYRRFVLIKKYLHFSDNEAYNPDTHPQPKLNKIWAILSNLNDKFKMVFTPERDITIDESLMLYKGRLGWVQYIPLKRARFGIKTFLLGGRHHPGAGSIHHRRCRQLTTRPFPAFWRPQTTQGFFTQARKAIFTTRRRDNPYGKCRHVREGWDCAYRSGPIFVASSSSLHAAVTWRTFAGIPPCPPRIPCTRGPSEKLEESRLGHGKGNKG</sequence>
<dbReference type="Pfam" id="PF13843">
    <property type="entry name" value="DDE_Tnp_1_7"/>
    <property type="match status" value="1"/>
</dbReference>
<feature type="region of interest" description="Disordered" evidence="1">
    <location>
        <begin position="1"/>
        <end position="42"/>
    </location>
</feature>
<dbReference type="PANTHER" id="PTHR46599">
    <property type="entry name" value="PIGGYBAC TRANSPOSABLE ELEMENT-DERIVED PROTEIN 4"/>
    <property type="match status" value="1"/>
</dbReference>
<gene>
    <name evidence="3" type="ORF">J437_LFUL017302</name>
</gene>
<organism evidence="3 4">
    <name type="scientific">Ladona fulva</name>
    <name type="common">Scarce chaser dragonfly</name>
    <name type="synonym">Libellula fulva</name>
    <dbReference type="NCBI Taxonomy" id="123851"/>
    <lineage>
        <taxon>Eukaryota</taxon>
        <taxon>Metazoa</taxon>
        <taxon>Ecdysozoa</taxon>
        <taxon>Arthropoda</taxon>
        <taxon>Hexapoda</taxon>
        <taxon>Insecta</taxon>
        <taxon>Pterygota</taxon>
        <taxon>Palaeoptera</taxon>
        <taxon>Odonata</taxon>
        <taxon>Epiprocta</taxon>
        <taxon>Anisoptera</taxon>
        <taxon>Libelluloidea</taxon>
        <taxon>Libellulidae</taxon>
        <taxon>Ladona</taxon>
    </lineage>
</organism>
<accession>A0A8K0KFM2</accession>
<dbReference type="OrthoDB" id="8369191at2759"/>